<keyword evidence="10 14" id="KW-0472">Membrane</keyword>
<keyword evidence="7 14" id="KW-1133">Transmembrane helix</keyword>
<comment type="subcellular location">
    <subcellularLocation>
        <location evidence="1">Membrane</location>
        <topology evidence="1">Multi-pass membrane protein</topology>
    </subcellularLocation>
</comment>
<comment type="similarity">
    <text evidence="2 13">Belongs to the sodium:solute symporter (SSF) (TC 2.A.21) family.</text>
</comment>
<feature type="transmembrane region" description="Helical" evidence="14">
    <location>
        <begin position="281"/>
        <end position="303"/>
    </location>
</feature>
<keyword evidence="9" id="KW-0406">Ion transport</keyword>
<protein>
    <recommendedName>
        <fullName evidence="17">High-affinity choline transporter 1</fullName>
    </recommendedName>
</protein>
<feature type="transmembrane region" description="Helical" evidence="14">
    <location>
        <begin position="6"/>
        <end position="27"/>
    </location>
</feature>
<evidence type="ECO:0000256" key="12">
    <source>
        <dbReference type="ARBA" id="ARBA00023201"/>
    </source>
</evidence>
<feature type="transmembrane region" description="Helical" evidence="14">
    <location>
        <begin position="361"/>
        <end position="382"/>
    </location>
</feature>
<feature type="transmembrane region" description="Helical" evidence="14">
    <location>
        <begin position="161"/>
        <end position="178"/>
    </location>
</feature>
<evidence type="ECO:0000256" key="3">
    <source>
        <dbReference type="ARBA" id="ARBA00022448"/>
    </source>
</evidence>
<evidence type="ECO:0000256" key="10">
    <source>
        <dbReference type="ARBA" id="ARBA00023136"/>
    </source>
</evidence>
<feature type="transmembrane region" description="Helical" evidence="14">
    <location>
        <begin position="389"/>
        <end position="408"/>
    </location>
</feature>
<gene>
    <name evidence="15" type="ORF">KIL84_019643</name>
</gene>
<feature type="transmembrane region" description="Helical" evidence="14">
    <location>
        <begin position="48"/>
        <end position="69"/>
    </location>
</feature>
<keyword evidence="11" id="KW-0325">Glycoprotein</keyword>
<feature type="transmembrane region" description="Helical" evidence="14">
    <location>
        <begin position="475"/>
        <end position="498"/>
    </location>
</feature>
<evidence type="ECO:0000256" key="9">
    <source>
        <dbReference type="ARBA" id="ARBA00023065"/>
    </source>
</evidence>
<evidence type="ECO:0000256" key="1">
    <source>
        <dbReference type="ARBA" id="ARBA00004141"/>
    </source>
</evidence>
<proteinExistence type="inferred from homology"/>
<feature type="transmembrane region" description="Helical" evidence="14">
    <location>
        <begin position="209"/>
        <end position="227"/>
    </location>
</feature>
<organism evidence="15 16">
    <name type="scientific">Mauremys mutica</name>
    <name type="common">yellowpond turtle</name>
    <dbReference type="NCBI Taxonomy" id="74926"/>
    <lineage>
        <taxon>Eukaryota</taxon>
        <taxon>Metazoa</taxon>
        <taxon>Chordata</taxon>
        <taxon>Craniata</taxon>
        <taxon>Vertebrata</taxon>
        <taxon>Euteleostomi</taxon>
        <taxon>Archelosauria</taxon>
        <taxon>Testudinata</taxon>
        <taxon>Testudines</taxon>
        <taxon>Cryptodira</taxon>
        <taxon>Durocryptodira</taxon>
        <taxon>Testudinoidea</taxon>
        <taxon>Geoemydidae</taxon>
        <taxon>Geoemydinae</taxon>
        <taxon>Mauremys</taxon>
    </lineage>
</organism>
<dbReference type="Gene3D" id="1.20.1730.10">
    <property type="entry name" value="Sodium/glucose cotransporter"/>
    <property type="match status" value="2"/>
</dbReference>
<dbReference type="GO" id="GO:0005307">
    <property type="term" value="F:choline:sodium symporter activity"/>
    <property type="evidence" value="ECO:0007669"/>
    <property type="project" value="TreeGrafter"/>
</dbReference>
<feature type="non-terminal residue" evidence="15">
    <location>
        <position position="571"/>
    </location>
</feature>
<feature type="transmembrane region" description="Helical" evidence="14">
    <location>
        <begin position="124"/>
        <end position="149"/>
    </location>
</feature>
<dbReference type="Pfam" id="PF00474">
    <property type="entry name" value="SSF"/>
    <property type="match status" value="2"/>
</dbReference>
<feature type="transmembrane region" description="Helical" evidence="14">
    <location>
        <begin position="324"/>
        <end position="349"/>
    </location>
</feature>
<feature type="transmembrane region" description="Helical" evidence="14">
    <location>
        <begin position="248"/>
        <end position="269"/>
    </location>
</feature>
<evidence type="ECO:0000313" key="15">
    <source>
        <dbReference type="EMBL" id="KAH1186894.1"/>
    </source>
</evidence>
<evidence type="ECO:0000256" key="4">
    <source>
        <dbReference type="ARBA" id="ARBA00022692"/>
    </source>
</evidence>
<evidence type="ECO:0000256" key="11">
    <source>
        <dbReference type="ARBA" id="ARBA00023180"/>
    </source>
</evidence>
<dbReference type="InterPro" id="IPR038377">
    <property type="entry name" value="Na/Glc_symporter_sf"/>
</dbReference>
<evidence type="ECO:0008006" key="17">
    <source>
        <dbReference type="Google" id="ProtNLM"/>
    </source>
</evidence>
<dbReference type="AlphaFoldDB" id="A0A9D3XSN3"/>
<keyword evidence="5" id="KW-0769">Symport</keyword>
<name>A0A9D3XSN3_9SAUR</name>
<feature type="transmembrane region" description="Helical" evidence="14">
    <location>
        <begin position="518"/>
        <end position="544"/>
    </location>
</feature>
<dbReference type="InterPro" id="IPR052244">
    <property type="entry name" value="Choline_transporter"/>
</dbReference>
<dbReference type="GO" id="GO:0008292">
    <property type="term" value="P:acetylcholine biosynthetic process"/>
    <property type="evidence" value="ECO:0007669"/>
    <property type="project" value="TreeGrafter"/>
</dbReference>
<sequence length="571" mass="62312">MALNIPGLVALIVFYAITFAIGIWASWKSKKDQKKGKPSEMIIVGGRNMNFFIGLFTATATWVGGAYINGTAETVYLPTRGLVWVQAPIGFALSLVIGGLFFVNPMRSKNYVTMMDPLQETYGNMIGSLLFIPPLIGEIFWFAAILASLGATMRVILDIEGYLAIIISACTVILYTLLGGLYSVAYTDVIQLIFIMLSLKMALNIPGLVATIVFYAITLATGIWAAWKTKKEEKNANRSEVAMVGGRNMNIFVGLFTTTATWVGGGYINGTAEIVYLPTRGLAWVLAPVGYVLAFIIGGLFFVKPMRSKSYVTMMDPLQETYGNTMGTLLFLPTLIGDVFWFAAILSALGATMSVILDIRGYLAIIISACTVILYTLLGGLYSVAYTDVIQLVFMMVSLWTCVPFALLNSATENIYYTAVNEFYQVPWIGKLETEYLGRWLDELLYVALGSIPWQIYFQRVLAASSSRQARLTSYFAGFGCVFMVIPSVLIGAVAASTDWNQTSYGLPTPNERGESSMILPIVLQYLCPAYVSVAGLGAIAAAVMSSADSALLSASSMLAHNIYRKILRKK</sequence>
<keyword evidence="16" id="KW-1185">Reference proteome</keyword>
<evidence type="ECO:0000256" key="5">
    <source>
        <dbReference type="ARBA" id="ARBA00022847"/>
    </source>
</evidence>
<keyword evidence="8" id="KW-0915">Sodium</keyword>
<keyword evidence="12" id="KW-0739">Sodium transport</keyword>
<dbReference type="PROSITE" id="PS50283">
    <property type="entry name" value="NA_SOLUT_SYMP_3"/>
    <property type="match status" value="2"/>
</dbReference>
<accession>A0A9D3XSN3</accession>
<comment type="caution">
    <text evidence="15">The sequence shown here is derived from an EMBL/GenBank/DDBJ whole genome shotgun (WGS) entry which is preliminary data.</text>
</comment>
<dbReference type="Proteomes" id="UP000827986">
    <property type="component" value="Unassembled WGS sequence"/>
</dbReference>
<reference evidence="15" key="1">
    <citation type="submission" date="2021-09" db="EMBL/GenBank/DDBJ databases">
        <title>The genome of Mauremys mutica provides insights into the evolution of semi-aquatic lifestyle.</title>
        <authorList>
            <person name="Gong S."/>
            <person name="Gao Y."/>
        </authorList>
    </citation>
    <scope>NUCLEOTIDE SEQUENCE</scope>
    <source>
        <strain evidence="15">MM-2020</strain>
        <tissue evidence="15">Muscle</tissue>
    </source>
</reference>
<evidence type="ECO:0000256" key="6">
    <source>
        <dbReference type="ARBA" id="ARBA00022979"/>
    </source>
</evidence>
<evidence type="ECO:0000256" key="2">
    <source>
        <dbReference type="ARBA" id="ARBA00006434"/>
    </source>
</evidence>
<dbReference type="InterPro" id="IPR001734">
    <property type="entry name" value="Na/solute_symporter"/>
</dbReference>
<dbReference type="GO" id="GO:0005886">
    <property type="term" value="C:plasma membrane"/>
    <property type="evidence" value="ECO:0007669"/>
    <property type="project" value="TreeGrafter"/>
</dbReference>
<evidence type="ECO:0000313" key="16">
    <source>
        <dbReference type="Proteomes" id="UP000827986"/>
    </source>
</evidence>
<dbReference type="PANTHER" id="PTHR45897">
    <property type="entry name" value="HIGH-AFFINITY CHOLINE TRANSPORTER 1"/>
    <property type="match status" value="1"/>
</dbReference>
<evidence type="ECO:0000256" key="7">
    <source>
        <dbReference type="ARBA" id="ARBA00022989"/>
    </source>
</evidence>
<feature type="transmembrane region" description="Helical" evidence="14">
    <location>
        <begin position="81"/>
        <end position="103"/>
    </location>
</feature>
<dbReference type="EMBL" id="JAHDVG010000463">
    <property type="protein sequence ID" value="KAH1186894.1"/>
    <property type="molecule type" value="Genomic_DNA"/>
</dbReference>
<evidence type="ECO:0000256" key="13">
    <source>
        <dbReference type="RuleBase" id="RU362091"/>
    </source>
</evidence>
<keyword evidence="3" id="KW-0813">Transport</keyword>
<evidence type="ECO:0000256" key="8">
    <source>
        <dbReference type="ARBA" id="ARBA00023053"/>
    </source>
</evidence>
<keyword evidence="6" id="KW-0530">Neurotransmitter biosynthesis</keyword>
<evidence type="ECO:0000256" key="14">
    <source>
        <dbReference type="SAM" id="Phobius"/>
    </source>
</evidence>
<dbReference type="PANTHER" id="PTHR45897:SF5">
    <property type="entry name" value="HIGH AFFINITY CHOLINE TRANSPORTER 1"/>
    <property type="match status" value="1"/>
</dbReference>
<dbReference type="CDD" id="cd11474">
    <property type="entry name" value="SLC5sbd_CHT"/>
    <property type="match status" value="1"/>
</dbReference>
<keyword evidence="4 14" id="KW-0812">Transmembrane</keyword>